<organism evidence="1 2">
    <name type="scientific">Racocetra persica</name>
    <dbReference type="NCBI Taxonomy" id="160502"/>
    <lineage>
        <taxon>Eukaryota</taxon>
        <taxon>Fungi</taxon>
        <taxon>Fungi incertae sedis</taxon>
        <taxon>Mucoromycota</taxon>
        <taxon>Glomeromycotina</taxon>
        <taxon>Glomeromycetes</taxon>
        <taxon>Diversisporales</taxon>
        <taxon>Gigasporaceae</taxon>
        <taxon>Racocetra</taxon>
    </lineage>
</organism>
<evidence type="ECO:0000313" key="1">
    <source>
        <dbReference type="EMBL" id="CAG8735857.1"/>
    </source>
</evidence>
<accession>A0ACA9Q6J5</accession>
<reference evidence="1" key="1">
    <citation type="submission" date="2021-06" db="EMBL/GenBank/DDBJ databases">
        <authorList>
            <person name="Kallberg Y."/>
            <person name="Tangrot J."/>
            <person name="Rosling A."/>
        </authorList>
    </citation>
    <scope>NUCLEOTIDE SEQUENCE</scope>
    <source>
        <strain evidence="1">MA461A</strain>
    </source>
</reference>
<protein>
    <submittedName>
        <fullName evidence="1">630_t:CDS:1</fullName>
    </submittedName>
</protein>
<dbReference type="EMBL" id="CAJVQC010027251">
    <property type="protein sequence ID" value="CAG8735857.1"/>
    <property type="molecule type" value="Genomic_DNA"/>
</dbReference>
<sequence>HQAIFTLCIRLIPEVATANSNSSPPYRSLSSVCEKVDFEILDDSSIGCNSESLEQAATSSLSSIYSANNTDSNINLYDNSYDLQFDKTAIKMAKAYASLSSKTIQEHVREIDINWLAQDLDSTSNRESLWEATTNYENELNIKLNSGDIKHLNRTCIIVDNSNETI</sequence>
<evidence type="ECO:0000313" key="2">
    <source>
        <dbReference type="Proteomes" id="UP000789920"/>
    </source>
</evidence>
<name>A0ACA9Q6J5_9GLOM</name>
<gene>
    <name evidence="1" type="ORF">RPERSI_LOCUS12647</name>
</gene>
<dbReference type="Proteomes" id="UP000789920">
    <property type="component" value="Unassembled WGS sequence"/>
</dbReference>
<proteinExistence type="predicted"/>
<feature type="non-terminal residue" evidence="1">
    <location>
        <position position="1"/>
    </location>
</feature>
<comment type="caution">
    <text evidence="1">The sequence shown here is derived from an EMBL/GenBank/DDBJ whole genome shotgun (WGS) entry which is preliminary data.</text>
</comment>
<keyword evidence="2" id="KW-1185">Reference proteome</keyword>